<dbReference type="PANTHER" id="PTHR34380:SF1">
    <property type="entry name" value="OS01G0221300 PROTEIN"/>
    <property type="match status" value="1"/>
</dbReference>
<dbReference type="PANTHER" id="PTHR34380">
    <property type="entry name" value="BNAA03G12380D PROTEIN"/>
    <property type="match status" value="1"/>
</dbReference>
<accession>A0A6P4AGS5</accession>
<feature type="coiled-coil region" evidence="1">
    <location>
        <begin position="50"/>
        <end position="228"/>
    </location>
</feature>
<gene>
    <name evidence="4" type="primary">LOC125418197</name>
</gene>
<sequence length="577" mass="66039">MEVMKEVENPPHLGIDSEKNKSIPELIMNLRTAFRTEDFDMVEGILVAKEAEMKLEIEKMKEEISLFQKERDFHSLEKIRYEKEFKASNERADKAKESYEKLLKKVKVNKRVEDNQTTIDELRKKNAELESLMNLAKEERDSHCIEKVKFETLFNDLNERAKEANERYEKRMEQVKNSYKTTIDELKEKNSELESEKKGAEEELNRWMSRYEQRVSRLEEDVKMLNSSNALERSGPVEVIEGNGDDDNGENGIGESVRLPSEEENVASNWNENARVEQNEVSAPSPLTEGSGKFAPGDPILIADSDDDYMPVNNKGKSQNLADIEDSSMMGMERRRLLKRKRASSIDLCESESNKIHEDNTIPSHCSEKGIPSVANDVEELRRPLSQDQAILRGSEEKIATVPPFPTILNRFSGGRIDELVDIEESTSSSESDDTDSTSDADADINELLSKYQKTGENKRWASEADMVSAFEKDPELCLNAVCALYRQHKSVMESASPGVYPFSDDRGFKKFDAPRGIRLARFLIDEDPHGKLRRSVKELELQNRKGLSECRKLAVEHSKQLFKIYQNKEDPFFIPS</sequence>
<keyword evidence="1" id="KW-0175">Coiled coil</keyword>
<keyword evidence="3" id="KW-1185">Reference proteome</keyword>
<evidence type="ECO:0000313" key="3">
    <source>
        <dbReference type="Proteomes" id="UP001652623"/>
    </source>
</evidence>
<dbReference type="KEGG" id="zju:125418197"/>
<proteinExistence type="predicted"/>
<name>A0A6P4AGS5_ZIZJJ</name>
<dbReference type="GeneID" id="125418197"/>
<reference evidence="4" key="1">
    <citation type="submission" date="2025-08" db="UniProtKB">
        <authorList>
            <consortium name="RefSeq"/>
        </authorList>
    </citation>
    <scope>IDENTIFICATION</scope>
    <source>
        <tissue evidence="4">Seedling</tissue>
    </source>
</reference>
<evidence type="ECO:0000256" key="1">
    <source>
        <dbReference type="SAM" id="Coils"/>
    </source>
</evidence>
<evidence type="ECO:0000313" key="4">
    <source>
        <dbReference type="RefSeq" id="XP_015896383.2"/>
    </source>
</evidence>
<dbReference type="Proteomes" id="UP001652623">
    <property type="component" value="Chromosome 6"/>
</dbReference>
<organism evidence="3 4">
    <name type="scientific">Ziziphus jujuba</name>
    <name type="common">Chinese jujube</name>
    <name type="synonym">Ziziphus sativa</name>
    <dbReference type="NCBI Taxonomy" id="326968"/>
    <lineage>
        <taxon>Eukaryota</taxon>
        <taxon>Viridiplantae</taxon>
        <taxon>Streptophyta</taxon>
        <taxon>Embryophyta</taxon>
        <taxon>Tracheophyta</taxon>
        <taxon>Spermatophyta</taxon>
        <taxon>Magnoliopsida</taxon>
        <taxon>eudicotyledons</taxon>
        <taxon>Gunneridae</taxon>
        <taxon>Pentapetalae</taxon>
        <taxon>rosids</taxon>
        <taxon>fabids</taxon>
        <taxon>Rosales</taxon>
        <taxon>Rhamnaceae</taxon>
        <taxon>Paliureae</taxon>
        <taxon>Ziziphus</taxon>
    </lineage>
</organism>
<dbReference type="RefSeq" id="XP_015896383.2">
    <property type="nucleotide sequence ID" value="XM_016040897.4"/>
</dbReference>
<evidence type="ECO:0000256" key="2">
    <source>
        <dbReference type="SAM" id="MobiDB-lite"/>
    </source>
</evidence>
<feature type="region of interest" description="Disordered" evidence="2">
    <location>
        <begin position="237"/>
        <end position="319"/>
    </location>
</feature>
<protein>
    <submittedName>
        <fullName evidence="4">Uncharacterized protein LOC125418197 isoform X2</fullName>
    </submittedName>
</protein>
<dbReference type="AlphaFoldDB" id="A0A6P4AGS5"/>